<dbReference type="Proteomes" id="UP000094025">
    <property type="component" value="Unassembled WGS sequence"/>
</dbReference>
<proteinExistence type="predicted"/>
<gene>
    <name evidence="1" type="ORF">AU381_24930</name>
</gene>
<protein>
    <submittedName>
        <fullName evidence="1">Uncharacterized protein</fullName>
    </submittedName>
</protein>
<organism evidence="1 2">
    <name type="scientific">Sinorhizobium glycinis</name>
    <dbReference type="NCBI Taxonomy" id="1472378"/>
    <lineage>
        <taxon>Bacteria</taxon>
        <taxon>Pseudomonadati</taxon>
        <taxon>Pseudomonadota</taxon>
        <taxon>Alphaproteobacteria</taxon>
        <taxon>Hyphomicrobiales</taxon>
        <taxon>Rhizobiaceae</taxon>
        <taxon>Sinorhizobium/Ensifer group</taxon>
        <taxon>Sinorhizobium</taxon>
    </lineage>
</organism>
<comment type="caution">
    <text evidence="1">The sequence shown here is derived from an EMBL/GenBank/DDBJ whole genome shotgun (WGS) entry which is preliminary data.</text>
</comment>
<evidence type="ECO:0000313" key="1">
    <source>
        <dbReference type="EMBL" id="OAP34570.1"/>
    </source>
</evidence>
<accession>A0A178XH42</accession>
<name>A0A178XH42_9HYPH</name>
<keyword evidence="2" id="KW-1185">Reference proteome</keyword>
<dbReference type="EMBL" id="LPUX01000068">
    <property type="protein sequence ID" value="OAP34570.1"/>
    <property type="molecule type" value="Genomic_DNA"/>
</dbReference>
<sequence>MHLAQINGGDASLNPITTSRVGCIIWRHGCTARTVVRRGLTWISSFGPIFPSGSAKNHEGLIAAV</sequence>
<evidence type="ECO:0000313" key="2">
    <source>
        <dbReference type="Proteomes" id="UP000094025"/>
    </source>
</evidence>
<reference evidence="1 2" key="1">
    <citation type="journal article" date="2016" name="Int. J. Syst. Evol. Microbiol.">
        <title>Ensifer glycinis sp. nov., an novel rhizobial species associated with Glycine spp.</title>
        <authorList>
            <person name="Yan H."/>
            <person name="Yan J."/>
            <person name="Sui X.H."/>
            <person name="Wang E.T."/>
            <person name="Chen W.X."/>
            <person name="Zhang X.X."/>
            <person name="Chen W.F."/>
        </authorList>
    </citation>
    <scope>NUCLEOTIDE SEQUENCE [LARGE SCALE GENOMIC DNA]</scope>
    <source>
        <strain evidence="1 2">CCBAU 23380</strain>
    </source>
</reference>
<dbReference type="AlphaFoldDB" id="A0A178XH42"/>